<evidence type="ECO:0000313" key="1">
    <source>
        <dbReference type="EMBL" id="KAL3568604.1"/>
    </source>
</evidence>
<evidence type="ECO:0000313" key="2">
    <source>
        <dbReference type="Proteomes" id="UP000309997"/>
    </source>
</evidence>
<keyword evidence="2" id="KW-1185">Reference proteome</keyword>
<dbReference type="EMBL" id="RCHU02000017">
    <property type="protein sequence ID" value="KAL3568604.1"/>
    <property type="molecule type" value="Genomic_DNA"/>
</dbReference>
<comment type="caution">
    <text evidence="1">The sequence shown here is derived from an EMBL/GenBank/DDBJ whole genome shotgun (WGS) entry which is preliminary data.</text>
</comment>
<dbReference type="Proteomes" id="UP000309997">
    <property type="component" value="Unassembled WGS sequence"/>
</dbReference>
<gene>
    <name evidence="1" type="ORF">D5086_031255</name>
</gene>
<reference evidence="1 2" key="1">
    <citation type="journal article" date="2024" name="Plant Biotechnol. J.">
        <title>Genome and CRISPR/Cas9 system of a widespread forest tree (Populus alba) in the world.</title>
        <authorList>
            <person name="Liu Y.J."/>
            <person name="Jiang P.F."/>
            <person name="Han X.M."/>
            <person name="Li X.Y."/>
            <person name="Wang H.M."/>
            <person name="Wang Y.J."/>
            <person name="Wang X.X."/>
            <person name="Zeng Q.Y."/>
        </authorList>
    </citation>
    <scope>NUCLEOTIDE SEQUENCE [LARGE SCALE GENOMIC DNA]</scope>
    <source>
        <strain evidence="2">cv. PAL-ZL1</strain>
    </source>
</reference>
<proteinExistence type="predicted"/>
<name>A0ACC4AQS9_POPAL</name>
<protein>
    <submittedName>
        <fullName evidence="1">Uncharacterized protein</fullName>
    </submittedName>
</protein>
<organism evidence="1 2">
    <name type="scientific">Populus alba</name>
    <name type="common">White poplar</name>
    <dbReference type="NCBI Taxonomy" id="43335"/>
    <lineage>
        <taxon>Eukaryota</taxon>
        <taxon>Viridiplantae</taxon>
        <taxon>Streptophyta</taxon>
        <taxon>Embryophyta</taxon>
        <taxon>Tracheophyta</taxon>
        <taxon>Spermatophyta</taxon>
        <taxon>Magnoliopsida</taxon>
        <taxon>eudicotyledons</taxon>
        <taxon>Gunneridae</taxon>
        <taxon>Pentapetalae</taxon>
        <taxon>rosids</taxon>
        <taxon>fabids</taxon>
        <taxon>Malpighiales</taxon>
        <taxon>Salicaceae</taxon>
        <taxon>Saliceae</taxon>
        <taxon>Populus</taxon>
    </lineage>
</organism>
<sequence length="87" mass="9633">MDEYSSCNIINRSQTVPTPVQGPVGPQVHGSLTGAILDGTWTHTIIRYPNNNLEHVGLCHVRELISNGTLSALPEKKNKTDFRWGFC</sequence>
<accession>A0ACC4AQS9</accession>